<proteinExistence type="predicted"/>
<organism evidence="1 2">
    <name type="scientific">Dentiscutata erythropus</name>
    <dbReference type="NCBI Taxonomy" id="1348616"/>
    <lineage>
        <taxon>Eukaryota</taxon>
        <taxon>Fungi</taxon>
        <taxon>Fungi incertae sedis</taxon>
        <taxon>Mucoromycota</taxon>
        <taxon>Glomeromycotina</taxon>
        <taxon>Glomeromycetes</taxon>
        <taxon>Diversisporales</taxon>
        <taxon>Gigasporaceae</taxon>
        <taxon>Dentiscutata</taxon>
    </lineage>
</organism>
<evidence type="ECO:0000313" key="1">
    <source>
        <dbReference type="EMBL" id="CAG8805904.1"/>
    </source>
</evidence>
<keyword evidence="2" id="KW-1185">Reference proteome</keyword>
<dbReference type="Proteomes" id="UP000789405">
    <property type="component" value="Unassembled WGS sequence"/>
</dbReference>
<feature type="non-terminal residue" evidence="1">
    <location>
        <position position="1"/>
    </location>
</feature>
<accession>A0A9N9K090</accession>
<protein>
    <submittedName>
        <fullName evidence="1">18206_t:CDS:1</fullName>
    </submittedName>
</protein>
<evidence type="ECO:0000313" key="2">
    <source>
        <dbReference type="Proteomes" id="UP000789405"/>
    </source>
</evidence>
<reference evidence="1" key="1">
    <citation type="submission" date="2021-06" db="EMBL/GenBank/DDBJ databases">
        <authorList>
            <person name="Kallberg Y."/>
            <person name="Tangrot J."/>
            <person name="Rosling A."/>
        </authorList>
    </citation>
    <scope>NUCLEOTIDE SEQUENCE</scope>
    <source>
        <strain evidence="1">MA453B</strain>
    </source>
</reference>
<gene>
    <name evidence="1" type="ORF">DERYTH_LOCUS24364</name>
</gene>
<comment type="caution">
    <text evidence="1">The sequence shown here is derived from an EMBL/GenBank/DDBJ whole genome shotgun (WGS) entry which is preliminary data.</text>
</comment>
<dbReference type="AlphaFoldDB" id="A0A9N9K090"/>
<name>A0A9N9K090_9GLOM</name>
<sequence length="39" mass="4358">VKKGLGSFSLRERDVKISKSLMICYFQVTESLGTNPDLP</sequence>
<dbReference type="EMBL" id="CAJVPY010040636">
    <property type="protein sequence ID" value="CAG8805904.1"/>
    <property type="molecule type" value="Genomic_DNA"/>
</dbReference>